<keyword evidence="10" id="KW-0560">Oxidoreductase</keyword>
<evidence type="ECO:0000256" key="13">
    <source>
        <dbReference type="ARBA" id="ARBA00031778"/>
    </source>
</evidence>
<dbReference type="Gene3D" id="3.30.2020.30">
    <property type="match status" value="1"/>
</dbReference>
<gene>
    <name evidence="20" type="ORF">QR680_001545</name>
</gene>
<dbReference type="SUPFAM" id="SSF51197">
    <property type="entry name" value="Clavaminate synthase-like"/>
    <property type="match status" value="1"/>
</dbReference>
<evidence type="ECO:0000256" key="17">
    <source>
        <dbReference type="SAM" id="MobiDB-lite"/>
    </source>
</evidence>
<feature type="region of interest" description="Disordered" evidence="17">
    <location>
        <begin position="243"/>
        <end position="263"/>
    </location>
</feature>
<evidence type="ECO:0000256" key="3">
    <source>
        <dbReference type="ARBA" id="ARBA00005022"/>
    </source>
</evidence>
<evidence type="ECO:0000256" key="7">
    <source>
        <dbReference type="ARBA" id="ARBA00022723"/>
    </source>
</evidence>
<dbReference type="InterPro" id="IPR010376">
    <property type="entry name" value="GBBH-like_N"/>
</dbReference>
<feature type="domain" description="TauD/TfdA-like" evidence="18">
    <location>
        <begin position="192"/>
        <end position="438"/>
    </location>
</feature>
<evidence type="ECO:0000256" key="10">
    <source>
        <dbReference type="ARBA" id="ARBA00023002"/>
    </source>
</evidence>
<keyword evidence="9" id="KW-0223">Dioxygenase</keyword>
<evidence type="ECO:0000256" key="14">
    <source>
        <dbReference type="ARBA" id="ARBA00032283"/>
    </source>
</evidence>
<dbReference type="Pfam" id="PF06155">
    <property type="entry name" value="GBBH-like_N"/>
    <property type="match status" value="1"/>
</dbReference>
<protein>
    <recommendedName>
        <fullName evidence="6">Trimethyllysine dioxygenase, mitochondrial</fullName>
        <ecNumber evidence="5">1.14.11.8</ecNumber>
    </recommendedName>
    <alternativeName>
        <fullName evidence="13">Epsilon-trimethyllysine 2-oxoglutarate dioxygenase</fullName>
    </alternativeName>
    <alternativeName>
        <fullName evidence="12">TML hydroxylase</fullName>
    </alternativeName>
    <alternativeName>
        <fullName evidence="14">TML-alpha-ketoglutarate dioxygenase</fullName>
    </alternativeName>
</protein>
<feature type="compositionally biased region" description="Basic and acidic residues" evidence="17">
    <location>
        <begin position="1"/>
        <end position="16"/>
    </location>
</feature>
<feature type="region of interest" description="Disordered" evidence="17">
    <location>
        <begin position="1"/>
        <end position="24"/>
    </location>
</feature>
<dbReference type="InterPro" id="IPR003819">
    <property type="entry name" value="TauD/TfdA-like"/>
</dbReference>
<comment type="function">
    <text evidence="15">Converts trimethyllysine (TML) into hydroxytrimethyllysine (HTML).</text>
</comment>
<dbReference type="CDD" id="cd00250">
    <property type="entry name" value="CAS_like"/>
    <property type="match status" value="1"/>
</dbReference>
<dbReference type="GO" id="GO:0050353">
    <property type="term" value="F:trimethyllysine dioxygenase activity"/>
    <property type="evidence" value="ECO:0007669"/>
    <property type="project" value="UniProtKB-EC"/>
</dbReference>
<evidence type="ECO:0000256" key="5">
    <source>
        <dbReference type="ARBA" id="ARBA00012267"/>
    </source>
</evidence>
<dbReference type="PANTHER" id="PTHR10696:SF51">
    <property type="entry name" value="TRIMETHYLLYSINE DIOXYGENASE, MITOCHONDRIAL"/>
    <property type="match status" value="1"/>
</dbReference>
<comment type="pathway">
    <text evidence="3">Amine and polyamine biosynthesis; carnitine biosynthesis.</text>
</comment>
<evidence type="ECO:0000313" key="20">
    <source>
        <dbReference type="EMBL" id="KAK0396051.1"/>
    </source>
</evidence>
<dbReference type="EC" id="1.14.11.8" evidence="5"/>
<evidence type="ECO:0000256" key="11">
    <source>
        <dbReference type="ARBA" id="ARBA00023004"/>
    </source>
</evidence>
<dbReference type="Pfam" id="PF02668">
    <property type="entry name" value="TauD"/>
    <property type="match status" value="1"/>
</dbReference>
<evidence type="ECO:0000256" key="2">
    <source>
        <dbReference type="ARBA" id="ARBA00001961"/>
    </source>
</evidence>
<evidence type="ECO:0000256" key="12">
    <source>
        <dbReference type="ARBA" id="ARBA00030363"/>
    </source>
</evidence>
<evidence type="ECO:0000256" key="15">
    <source>
        <dbReference type="ARBA" id="ARBA00046008"/>
    </source>
</evidence>
<dbReference type="Gene3D" id="3.60.130.10">
    <property type="entry name" value="Clavaminate synthase-like"/>
    <property type="match status" value="1"/>
</dbReference>
<dbReference type="EMBL" id="JAUCMV010000005">
    <property type="protein sequence ID" value="KAK0396051.1"/>
    <property type="molecule type" value="Genomic_DNA"/>
</dbReference>
<keyword evidence="7" id="KW-0479">Metal-binding</keyword>
<dbReference type="AlphaFoldDB" id="A0AA39GYV5"/>
<keyword evidence="8" id="KW-0124">Carnitine biosynthesis</keyword>
<dbReference type="PANTHER" id="PTHR10696">
    <property type="entry name" value="GAMMA-BUTYROBETAINE HYDROXYLASE-RELATED"/>
    <property type="match status" value="1"/>
</dbReference>
<comment type="cofactor">
    <cofactor evidence="1">
        <name>Fe(2+)</name>
        <dbReference type="ChEBI" id="CHEBI:29033"/>
    </cofactor>
</comment>
<sequence length="459" mass="52452">MIKDSNDKDQSGDRRRAPSHLDGGRSRVRYRKVSSCSVRILEECHSLCSSKASKVHIASATVLGNDDRSKYIRVQITERGTLDIPLVWLRDHCRSARNYNWETNQRKSRATNLFANCRLSDTPDAVVLDEREQILKLRWRDATQSVFTWNELVRWTLKERCSQNNQERRGITLWDSDSLKDVPSVGAKNFDFPVFARLFARFGVASVNGVDSRNEKATKELCSSIGPIQGTFFGDFWTFSNTSEEPGAERRHDDTAYSNEGIGPHTDGTYFDQTPGIQVFHCLKPATFGGDTILVDGFAAAEQFRKVHPREFEILRTVPLEHHYIEKTADAESEKIKIYCRSTSNTVIKLDKTGALCQIRFNPYDRAPMKFMGLNNSESCAQTIEYYDAYEKFSNMMHDPLYAVQISLRPGTVIFIDNHRVLHSRTSFEGSRKMCGCYMSRDNFCAYARPVLSKTFSEL</sequence>
<evidence type="ECO:0000256" key="9">
    <source>
        <dbReference type="ARBA" id="ARBA00022964"/>
    </source>
</evidence>
<evidence type="ECO:0000256" key="6">
    <source>
        <dbReference type="ARBA" id="ARBA00016835"/>
    </source>
</evidence>
<dbReference type="Proteomes" id="UP001175271">
    <property type="component" value="Unassembled WGS sequence"/>
</dbReference>
<accession>A0AA39GYV5</accession>
<keyword evidence="11" id="KW-0408">Iron</keyword>
<evidence type="ECO:0000313" key="21">
    <source>
        <dbReference type="Proteomes" id="UP001175271"/>
    </source>
</evidence>
<feature type="domain" description="Gamma-butyrobetaine hydroxylase-like N-terminal" evidence="19">
    <location>
        <begin position="67"/>
        <end position="152"/>
    </location>
</feature>
<dbReference type="InterPro" id="IPR012776">
    <property type="entry name" value="Trimethyllysine_dOase"/>
</dbReference>
<comment type="cofactor">
    <cofactor evidence="2">
        <name>L-ascorbate</name>
        <dbReference type="ChEBI" id="CHEBI:38290"/>
    </cofactor>
</comment>
<evidence type="ECO:0000259" key="19">
    <source>
        <dbReference type="Pfam" id="PF06155"/>
    </source>
</evidence>
<proteinExistence type="inferred from homology"/>
<evidence type="ECO:0000256" key="4">
    <source>
        <dbReference type="ARBA" id="ARBA00008654"/>
    </source>
</evidence>
<name>A0AA39GYV5_9BILA</name>
<dbReference type="GO" id="GO:0005506">
    <property type="term" value="F:iron ion binding"/>
    <property type="evidence" value="ECO:0007669"/>
    <property type="project" value="InterPro"/>
</dbReference>
<comment type="catalytic activity">
    <reaction evidence="16">
        <text>N(6),N(6),N(6)-trimethyl-L-lysine + 2-oxoglutarate + O2 = (3S)-3-hydroxy-N(6),N(6),N(6)-trimethyl-L-lysine + succinate + CO2</text>
        <dbReference type="Rhea" id="RHEA:14181"/>
        <dbReference type="ChEBI" id="CHEBI:15379"/>
        <dbReference type="ChEBI" id="CHEBI:16526"/>
        <dbReference type="ChEBI" id="CHEBI:16810"/>
        <dbReference type="ChEBI" id="CHEBI:30031"/>
        <dbReference type="ChEBI" id="CHEBI:58100"/>
        <dbReference type="ChEBI" id="CHEBI:141499"/>
        <dbReference type="EC" id="1.14.11.8"/>
    </reaction>
</comment>
<dbReference type="NCBIfam" id="TIGR02410">
    <property type="entry name" value="carnitine_TMLD"/>
    <property type="match status" value="1"/>
</dbReference>
<dbReference type="GO" id="GO:0045329">
    <property type="term" value="P:carnitine biosynthetic process"/>
    <property type="evidence" value="ECO:0007669"/>
    <property type="project" value="UniProtKB-KW"/>
</dbReference>
<comment type="similarity">
    <text evidence="4">Belongs to the gamma-BBH/TMLD family.</text>
</comment>
<dbReference type="GO" id="GO:0005739">
    <property type="term" value="C:mitochondrion"/>
    <property type="evidence" value="ECO:0007669"/>
    <property type="project" value="TreeGrafter"/>
</dbReference>
<dbReference type="InterPro" id="IPR038492">
    <property type="entry name" value="GBBH-like_N_sf"/>
</dbReference>
<evidence type="ECO:0000256" key="8">
    <source>
        <dbReference type="ARBA" id="ARBA00022873"/>
    </source>
</evidence>
<organism evidence="20 21">
    <name type="scientific">Steinernema hermaphroditum</name>
    <dbReference type="NCBI Taxonomy" id="289476"/>
    <lineage>
        <taxon>Eukaryota</taxon>
        <taxon>Metazoa</taxon>
        <taxon>Ecdysozoa</taxon>
        <taxon>Nematoda</taxon>
        <taxon>Chromadorea</taxon>
        <taxon>Rhabditida</taxon>
        <taxon>Tylenchina</taxon>
        <taxon>Panagrolaimomorpha</taxon>
        <taxon>Strongyloidoidea</taxon>
        <taxon>Steinernematidae</taxon>
        <taxon>Steinernema</taxon>
    </lineage>
</organism>
<comment type="caution">
    <text evidence="20">The sequence shown here is derived from an EMBL/GenBank/DDBJ whole genome shotgun (WGS) entry which is preliminary data.</text>
</comment>
<evidence type="ECO:0000256" key="1">
    <source>
        <dbReference type="ARBA" id="ARBA00001954"/>
    </source>
</evidence>
<evidence type="ECO:0000259" key="18">
    <source>
        <dbReference type="Pfam" id="PF02668"/>
    </source>
</evidence>
<dbReference type="InterPro" id="IPR050411">
    <property type="entry name" value="AlphaKG_dependent_hydroxylases"/>
</dbReference>
<reference evidence="20" key="1">
    <citation type="submission" date="2023-06" db="EMBL/GenBank/DDBJ databases">
        <title>Genomic analysis of the entomopathogenic nematode Steinernema hermaphroditum.</title>
        <authorList>
            <person name="Schwarz E.M."/>
            <person name="Heppert J.K."/>
            <person name="Baniya A."/>
            <person name="Schwartz H.T."/>
            <person name="Tan C.-H."/>
            <person name="Antoshechkin I."/>
            <person name="Sternberg P.W."/>
            <person name="Goodrich-Blair H."/>
            <person name="Dillman A.R."/>
        </authorList>
    </citation>
    <scope>NUCLEOTIDE SEQUENCE</scope>
    <source>
        <strain evidence="20">PS9179</strain>
        <tissue evidence="20">Whole animal</tissue>
    </source>
</reference>
<keyword evidence="21" id="KW-1185">Reference proteome</keyword>
<dbReference type="InterPro" id="IPR042098">
    <property type="entry name" value="TauD-like_sf"/>
</dbReference>
<evidence type="ECO:0000256" key="16">
    <source>
        <dbReference type="ARBA" id="ARBA00049334"/>
    </source>
</evidence>